<protein>
    <submittedName>
        <fullName evidence="1">DUF2000 domain-containing protein</fullName>
    </submittedName>
</protein>
<organism evidence="1 2">
    <name type="scientific">Herbaspirillum lusitanum</name>
    <dbReference type="NCBI Taxonomy" id="213312"/>
    <lineage>
        <taxon>Bacteria</taxon>
        <taxon>Pseudomonadati</taxon>
        <taxon>Pseudomonadota</taxon>
        <taxon>Betaproteobacteria</taxon>
        <taxon>Burkholderiales</taxon>
        <taxon>Oxalobacteraceae</taxon>
        <taxon>Herbaspirillum</taxon>
    </lineage>
</organism>
<comment type="caution">
    <text evidence="1">The sequence shown here is derived from an EMBL/GenBank/DDBJ whole genome shotgun (WGS) entry which is preliminary data.</text>
</comment>
<reference evidence="1 2" key="1">
    <citation type="journal article" date="2024" name="Chem. Sci.">
        <title>Discovery of megapolipeptins by genome mining of a Burkholderiales bacteria collection.</title>
        <authorList>
            <person name="Paulo B.S."/>
            <person name="Recchia M.J.J."/>
            <person name="Lee S."/>
            <person name="Fergusson C.H."/>
            <person name="Romanowski S.B."/>
            <person name="Hernandez A."/>
            <person name="Krull N."/>
            <person name="Liu D.Y."/>
            <person name="Cavanagh H."/>
            <person name="Bos A."/>
            <person name="Gray C.A."/>
            <person name="Murphy B.T."/>
            <person name="Linington R.G."/>
            <person name="Eustaquio A.S."/>
        </authorList>
    </citation>
    <scope>NUCLEOTIDE SEQUENCE [LARGE SCALE GENOMIC DNA]</scope>
    <source>
        <strain evidence="1 2">RL21-008-BIB-A</strain>
    </source>
</reference>
<keyword evidence="2" id="KW-1185">Reference proteome</keyword>
<dbReference type="Proteomes" id="UP001629246">
    <property type="component" value="Unassembled WGS sequence"/>
</dbReference>
<dbReference type="InterPro" id="IPR023476">
    <property type="entry name" value="Pep_tRNA_hydro_II_dom_sf"/>
</dbReference>
<dbReference type="SUPFAM" id="SSF102462">
    <property type="entry name" value="Peptidyl-tRNA hydrolase II"/>
    <property type="match status" value="1"/>
</dbReference>
<proteinExistence type="predicted"/>
<dbReference type="Pfam" id="PF09391">
    <property type="entry name" value="DUF2000"/>
    <property type="match status" value="1"/>
</dbReference>
<name>A0ABW9A3X1_9BURK</name>
<gene>
    <name evidence="1" type="ORF">PQR62_00500</name>
</gene>
<dbReference type="RefSeq" id="WP_408153683.1">
    <property type="nucleotide sequence ID" value="NZ_JAQQFM010000001.1"/>
</dbReference>
<evidence type="ECO:0000313" key="2">
    <source>
        <dbReference type="Proteomes" id="UP001629246"/>
    </source>
</evidence>
<evidence type="ECO:0000313" key="1">
    <source>
        <dbReference type="EMBL" id="MFL9922722.1"/>
    </source>
</evidence>
<dbReference type="InterPro" id="IPR018988">
    <property type="entry name" value="DUF2000"/>
</dbReference>
<sequence length="155" mass="16643">MNHSTHSDNAAAQTAAENPAPIRTRIALVIRDDLPVWKKLNVTAFLSSGIAACDEPLVGDKYVDADGRNYFPMFAQPVVVYGASAEDMRRVFGRALERDLKMALFADELFATGNDLDNRAAIAAIRTDALNLAGFGVTGGASQIDKALKGLKLHP</sequence>
<dbReference type="Gene3D" id="3.40.1490.10">
    <property type="entry name" value="Bit1"/>
    <property type="match status" value="1"/>
</dbReference>
<accession>A0ABW9A3X1</accession>
<dbReference type="EMBL" id="JAQQFM010000001">
    <property type="protein sequence ID" value="MFL9922722.1"/>
    <property type="molecule type" value="Genomic_DNA"/>
</dbReference>